<dbReference type="Proteomes" id="UP000737171">
    <property type="component" value="Unassembled WGS sequence"/>
</dbReference>
<dbReference type="EMBL" id="JABRWJ010000019">
    <property type="protein sequence ID" value="NRF72164.1"/>
    <property type="molecule type" value="Genomic_DNA"/>
</dbReference>
<gene>
    <name evidence="1" type="ORF">HLB44_34790</name>
</gene>
<keyword evidence="2" id="KW-1185">Reference proteome</keyword>
<comment type="caution">
    <text evidence="1">The sequence shown here is derived from an EMBL/GenBank/DDBJ whole genome shotgun (WGS) entry which is preliminary data.</text>
</comment>
<accession>A0ABX2EUE5</accession>
<proteinExistence type="predicted"/>
<evidence type="ECO:0000313" key="2">
    <source>
        <dbReference type="Proteomes" id="UP000737171"/>
    </source>
</evidence>
<protein>
    <submittedName>
        <fullName evidence="1">Uncharacterized protein</fullName>
    </submittedName>
</protein>
<evidence type="ECO:0000313" key="1">
    <source>
        <dbReference type="EMBL" id="NRF72164.1"/>
    </source>
</evidence>
<name>A0ABX2EUE5_9BURK</name>
<reference evidence="1 2" key="1">
    <citation type="submission" date="2020-05" db="EMBL/GenBank/DDBJ databases">
        <title>Aquincola sp. isolate from soil.</title>
        <authorList>
            <person name="Han J."/>
            <person name="Kim D.-U."/>
        </authorList>
    </citation>
    <scope>NUCLEOTIDE SEQUENCE [LARGE SCALE GENOMIC DNA]</scope>
    <source>
        <strain evidence="1 2">S2</strain>
    </source>
</reference>
<organism evidence="1 2">
    <name type="scientific">Pseudaquabacterium terrae</name>
    <dbReference type="NCBI Taxonomy" id="2732868"/>
    <lineage>
        <taxon>Bacteria</taxon>
        <taxon>Pseudomonadati</taxon>
        <taxon>Pseudomonadota</taxon>
        <taxon>Betaproteobacteria</taxon>
        <taxon>Burkholderiales</taxon>
        <taxon>Sphaerotilaceae</taxon>
        <taxon>Pseudaquabacterium</taxon>
    </lineage>
</organism>
<sequence length="73" mass="8310">MSHHSDAEAFLESVRPYMFQDAHFLVEAQASISAIEFEPNRFRFRDGSVLHIQDHLSRVVCHPPEATPARCCA</sequence>
<dbReference type="RefSeq" id="WP_173134888.1">
    <property type="nucleotide sequence ID" value="NZ_JABRWJ010000019.1"/>
</dbReference>